<organism evidence="1 2">
    <name type="scientific">Ensete ventricosum</name>
    <name type="common">Abyssinian banana</name>
    <name type="synonym">Musa ensete</name>
    <dbReference type="NCBI Taxonomy" id="4639"/>
    <lineage>
        <taxon>Eukaryota</taxon>
        <taxon>Viridiplantae</taxon>
        <taxon>Streptophyta</taxon>
        <taxon>Embryophyta</taxon>
        <taxon>Tracheophyta</taxon>
        <taxon>Spermatophyta</taxon>
        <taxon>Magnoliopsida</taxon>
        <taxon>Liliopsida</taxon>
        <taxon>Zingiberales</taxon>
        <taxon>Musaceae</taxon>
        <taxon>Ensete</taxon>
    </lineage>
</organism>
<sequence>MNSSSSGSAPISPPPVLDCPSLPISSRSCATSGGAPTFNGKTSCGITHQAVDFRRRATYIYCSRKSRKNRMKTSVAKE</sequence>
<dbReference type="Proteomes" id="UP000287651">
    <property type="component" value="Unassembled WGS sequence"/>
</dbReference>
<proteinExistence type="predicted"/>
<accession>A0A426X3K3</accession>
<feature type="non-terminal residue" evidence="1">
    <location>
        <position position="78"/>
    </location>
</feature>
<evidence type="ECO:0000313" key="2">
    <source>
        <dbReference type="Proteomes" id="UP000287651"/>
    </source>
</evidence>
<gene>
    <name evidence="1" type="ORF">B296_00042361</name>
</gene>
<dbReference type="AlphaFoldDB" id="A0A426X3K3"/>
<comment type="caution">
    <text evidence="1">The sequence shown here is derived from an EMBL/GenBank/DDBJ whole genome shotgun (WGS) entry which is preliminary data.</text>
</comment>
<evidence type="ECO:0000313" key="1">
    <source>
        <dbReference type="EMBL" id="RRT34051.1"/>
    </source>
</evidence>
<protein>
    <submittedName>
        <fullName evidence="1">Uncharacterized protein</fullName>
    </submittedName>
</protein>
<dbReference type="EMBL" id="AMZH03027665">
    <property type="protein sequence ID" value="RRT34051.1"/>
    <property type="molecule type" value="Genomic_DNA"/>
</dbReference>
<name>A0A426X3K3_ENSVE</name>
<reference evidence="1 2" key="1">
    <citation type="journal article" date="2014" name="Agronomy (Basel)">
        <title>A Draft Genome Sequence for Ensete ventricosum, the Drought-Tolerant Tree Against Hunger.</title>
        <authorList>
            <person name="Harrison J."/>
            <person name="Moore K.A."/>
            <person name="Paszkiewicz K."/>
            <person name="Jones T."/>
            <person name="Grant M."/>
            <person name="Ambacheew D."/>
            <person name="Muzemil S."/>
            <person name="Studholme D.J."/>
        </authorList>
    </citation>
    <scope>NUCLEOTIDE SEQUENCE [LARGE SCALE GENOMIC DNA]</scope>
</reference>